<keyword evidence="3 5" id="KW-0067">ATP-binding</keyword>
<dbReference type="PROSITE" id="PS00211">
    <property type="entry name" value="ABC_TRANSPORTER_1"/>
    <property type="match status" value="1"/>
</dbReference>
<dbReference type="EMBL" id="FNCP01000053">
    <property type="protein sequence ID" value="SDI58047.1"/>
    <property type="molecule type" value="Genomic_DNA"/>
</dbReference>
<dbReference type="InterPro" id="IPR003439">
    <property type="entry name" value="ABC_transporter-like_ATP-bd"/>
</dbReference>
<dbReference type="InterPro" id="IPR027417">
    <property type="entry name" value="P-loop_NTPase"/>
</dbReference>
<dbReference type="GO" id="GO:0005524">
    <property type="term" value="F:ATP binding"/>
    <property type="evidence" value="ECO:0007669"/>
    <property type="project" value="UniProtKB-KW"/>
</dbReference>
<evidence type="ECO:0000259" key="4">
    <source>
        <dbReference type="PROSITE" id="PS50893"/>
    </source>
</evidence>
<dbReference type="InterPro" id="IPR017871">
    <property type="entry name" value="ABC_transporter-like_CS"/>
</dbReference>
<dbReference type="Proteomes" id="UP000198656">
    <property type="component" value="Unassembled WGS sequence"/>
</dbReference>
<dbReference type="PANTHER" id="PTHR42939">
    <property type="entry name" value="ABC TRANSPORTER ATP-BINDING PROTEIN ALBC-RELATED"/>
    <property type="match status" value="1"/>
</dbReference>
<proteinExistence type="predicted"/>
<dbReference type="GO" id="GO:0016887">
    <property type="term" value="F:ATP hydrolysis activity"/>
    <property type="evidence" value="ECO:0007669"/>
    <property type="project" value="InterPro"/>
</dbReference>
<dbReference type="STRING" id="1121419.SAMN05443529_1534"/>
<dbReference type="Gene3D" id="3.40.50.300">
    <property type="entry name" value="P-loop containing nucleotide triphosphate hydrolases"/>
    <property type="match status" value="1"/>
</dbReference>
<keyword evidence="1" id="KW-0813">Transport</keyword>
<dbReference type="RefSeq" id="WP_092335847.1">
    <property type="nucleotide sequence ID" value="NZ_FNCP01000053.1"/>
</dbReference>
<keyword evidence="2" id="KW-0547">Nucleotide-binding</keyword>
<protein>
    <submittedName>
        <fullName evidence="5">ABC-2 type transport system ATP-binding protein</fullName>
    </submittedName>
</protein>
<keyword evidence="6" id="KW-1185">Reference proteome</keyword>
<dbReference type="Pfam" id="PF00005">
    <property type="entry name" value="ABC_tran"/>
    <property type="match status" value="1"/>
</dbReference>
<reference evidence="6" key="1">
    <citation type="submission" date="2016-10" db="EMBL/GenBank/DDBJ databases">
        <authorList>
            <person name="Varghese N."/>
            <person name="Submissions S."/>
        </authorList>
    </citation>
    <scope>NUCLEOTIDE SEQUENCE [LARGE SCALE GENOMIC DNA]</scope>
    <source>
        <strain evidence="6">DSM 8344</strain>
    </source>
</reference>
<dbReference type="PROSITE" id="PS50893">
    <property type="entry name" value="ABC_TRANSPORTER_2"/>
    <property type="match status" value="1"/>
</dbReference>
<evidence type="ECO:0000256" key="2">
    <source>
        <dbReference type="ARBA" id="ARBA00022741"/>
    </source>
</evidence>
<dbReference type="AlphaFoldDB" id="A0A1G8LRD8"/>
<evidence type="ECO:0000256" key="1">
    <source>
        <dbReference type="ARBA" id="ARBA00022448"/>
    </source>
</evidence>
<dbReference type="OrthoDB" id="9809205at2"/>
<name>A0A1G8LRD8_9FIRM</name>
<gene>
    <name evidence="5" type="ORF">SAMN05443529_1534</name>
</gene>
<evidence type="ECO:0000256" key="3">
    <source>
        <dbReference type="ARBA" id="ARBA00022840"/>
    </source>
</evidence>
<dbReference type="PANTHER" id="PTHR42939:SF1">
    <property type="entry name" value="ABC TRANSPORTER ATP-BINDING PROTEIN ALBC-RELATED"/>
    <property type="match status" value="1"/>
</dbReference>
<dbReference type="SMART" id="SM00382">
    <property type="entry name" value="AAA"/>
    <property type="match status" value="1"/>
</dbReference>
<dbReference type="SUPFAM" id="SSF52540">
    <property type="entry name" value="P-loop containing nucleoside triphosphate hydrolases"/>
    <property type="match status" value="1"/>
</dbReference>
<organism evidence="5 6">
    <name type="scientific">Desulfosporosinus hippei DSM 8344</name>
    <dbReference type="NCBI Taxonomy" id="1121419"/>
    <lineage>
        <taxon>Bacteria</taxon>
        <taxon>Bacillati</taxon>
        <taxon>Bacillota</taxon>
        <taxon>Clostridia</taxon>
        <taxon>Eubacteriales</taxon>
        <taxon>Desulfitobacteriaceae</taxon>
        <taxon>Desulfosporosinus</taxon>
    </lineage>
</organism>
<evidence type="ECO:0000313" key="6">
    <source>
        <dbReference type="Proteomes" id="UP000198656"/>
    </source>
</evidence>
<sequence>MSYLEVINLSKIIKGQEVLHNVNLYLEKGNISGFFGRNASGKTMLFRAICGLIRPTEGYVKINHKVLHKDISFPDSVGIIIENPGFWDYYTGFQNLKILASIKKVISDNDIKVAINRVGLDPEDKRIFKKYSLGMKQRLGIAQAIMEKPELIILDEPTNALDEQGINLVRTILLEEKQKGALILISSHNKEDIQLLSDVKYKMEFGNLSLFQEP</sequence>
<evidence type="ECO:0000313" key="5">
    <source>
        <dbReference type="EMBL" id="SDI58047.1"/>
    </source>
</evidence>
<dbReference type="InterPro" id="IPR051782">
    <property type="entry name" value="ABC_Transporter_VariousFunc"/>
</dbReference>
<feature type="domain" description="ABC transporter" evidence="4">
    <location>
        <begin position="4"/>
        <end position="214"/>
    </location>
</feature>
<dbReference type="InterPro" id="IPR003593">
    <property type="entry name" value="AAA+_ATPase"/>
</dbReference>
<accession>A0A1G8LRD8</accession>